<name>A0A5J4VGL6_9EUKA</name>
<evidence type="ECO:0000313" key="2">
    <source>
        <dbReference type="EMBL" id="KAA6381486.1"/>
    </source>
</evidence>
<feature type="region of interest" description="Disordered" evidence="1">
    <location>
        <begin position="1"/>
        <end position="21"/>
    </location>
</feature>
<organism evidence="2 3">
    <name type="scientific">Streblomastix strix</name>
    <dbReference type="NCBI Taxonomy" id="222440"/>
    <lineage>
        <taxon>Eukaryota</taxon>
        <taxon>Metamonada</taxon>
        <taxon>Preaxostyla</taxon>
        <taxon>Oxymonadida</taxon>
        <taxon>Streblomastigidae</taxon>
        <taxon>Streblomastix</taxon>
    </lineage>
</organism>
<gene>
    <name evidence="2" type="ORF">EZS28_022987</name>
</gene>
<dbReference type="AlphaFoldDB" id="A0A5J4VGL6"/>
<evidence type="ECO:0000313" key="3">
    <source>
        <dbReference type="Proteomes" id="UP000324800"/>
    </source>
</evidence>
<proteinExistence type="predicted"/>
<protein>
    <submittedName>
        <fullName evidence="2">Uncharacterized protein</fullName>
    </submittedName>
</protein>
<evidence type="ECO:0000256" key="1">
    <source>
        <dbReference type="SAM" id="MobiDB-lite"/>
    </source>
</evidence>
<sequence length="400" mass="43462">MNESEWYDSGQLVPDQVTPASDELPIVNGTAAARYSTSYSRGDHVHPQQLTYDNDITATKFIMTGGTNQQILLANGDTTTIDSKISRTYSSGSGGYIRLCVFPTGTSTAIPYIQFQVTCNTNSMQTIDLAPYYTVNGIIDLFGKITAPQYVQTNYNIYDGVDQLLHTHTGSYSSAVHTAWIHMMTGSGSVTVTVVNKAPVGLLELLRYQHRILSRQLVDHKHRYQFHIVQVMETAINTTQTGQWEISKTNDNTLYINLSSLRQADHSVGLNIISDSSTIKFNGNELVNVGTDQTITGRKTFAGVTTGNMQINPTATSYDDGLRIARLGDNSGNSSIQLGCSRTSITGAVIGQWSIFTPPNTAINNPQSLVIAIASQAGDNTRGLQISADGNTLTFNGRVL</sequence>
<reference evidence="2 3" key="1">
    <citation type="submission" date="2019-03" db="EMBL/GenBank/DDBJ databases">
        <title>Single cell metagenomics reveals metabolic interactions within the superorganism composed of flagellate Streblomastix strix and complex community of Bacteroidetes bacteria on its surface.</title>
        <authorList>
            <person name="Treitli S.C."/>
            <person name="Kolisko M."/>
            <person name="Husnik F."/>
            <person name="Keeling P."/>
            <person name="Hampl V."/>
        </authorList>
    </citation>
    <scope>NUCLEOTIDE SEQUENCE [LARGE SCALE GENOMIC DNA]</scope>
    <source>
        <strain evidence="2">ST1C</strain>
    </source>
</reference>
<dbReference type="Proteomes" id="UP000324800">
    <property type="component" value="Unassembled WGS sequence"/>
</dbReference>
<dbReference type="EMBL" id="SNRW01007299">
    <property type="protein sequence ID" value="KAA6381486.1"/>
    <property type="molecule type" value="Genomic_DNA"/>
</dbReference>
<accession>A0A5J4VGL6</accession>
<comment type="caution">
    <text evidence="2">The sequence shown here is derived from an EMBL/GenBank/DDBJ whole genome shotgun (WGS) entry which is preliminary data.</text>
</comment>